<dbReference type="PRINTS" id="PR00081">
    <property type="entry name" value="GDHRDH"/>
</dbReference>
<keyword evidence="5" id="KW-1185">Reference proteome</keyword>
<comment type="similarity">
    <text evidence="1">Belongs to the short-chain dehydrogenases/reductases (SDR) family.</text>
</comment>
<dbReference type="PANTHER" id="PTHR24320">
    <property type="entry name" value="RETINOL DEHYDROGENASE"/>
    <property type="match status" value="1"/>
</dbReference>
<dbReference type="RefSeq" id="XP_009017322.1">
    <property type="nucleotide sequence ID" value="XM_009019074.1"/>
</dbReference>
<evidence type="ECO:0000256" key="2">
    <source>
        <dbReference type="ARBA" id="ARBA00023002"/>
    </source>
</evidence>
<dbReference type="EnsemblMetazoa" id="HelroT172419">
    <property type="protein sequence ID" value="HelroP172419"/>
    <property type="gene ID" value="HelroG172419"/>
</dbReference>
<dbReference type="Proteomes" id="UP000015101">
    <property type="component" value="Unassembled WGS sequence"/>
</dbReference>
<dbReference type="OMA" id="VNYMANA"/>
<dbReference type="SUPFAM" id="SSF51735">
    <property type="entry name" value="NAD(P)-binding Rossmann-fold domains"/>
    <property type="match status" value="1"/>
</dbReference>
<dbReference type="HOGENOM" id="CLU_010194_44_5_1"/>
<evidence type="ECO:0000313" key="5">
    <source>
        <dbReference type="Proteomes" id="UP000015101"/>
    </source>
</evidence>
<dbReference type="GO" id="GO:0016491">
    <property type="term" value="F:oxidoreductase activity"/>
    <property type="evidence" value="ECO:0007669"/>
    <property type="project" value="UniProtKB-KW"/>
</dbReference>
<dbReference type="OrthoDB" id="191139at2759"/>
<gene>
    <name evidence="4" type="primary">20204008</name>
    <name evidence="3" type="ORF">HELRODRAFT_172419</name>
</gene>
<dbReference type="PANTHER" id="PTHR24320:SF226">
    <property type="entry name" value="RETINOL DEHYDROGENASE 11"/>
    <property type="match status" value="1"/>
</dbReference>
<dbReference type="InterPro" id="IPR002347">
    <property type="entry name" value="SDR_fam"/>
</dbReference>
<dbReference type="EMBL" id="KB096457">
    <property type="protein sequence ID" value="ESO04743.1"/>
    <property type="molecule type" value="Genomic_DNA"/>
</dbReference>
<sequence length="260" mass="29062">MTGKVIIVTGASSGLGFEISKYLAEGGNDVVLACRDKEKAEDAVTKIKTQYPSALVQSMELDLCSSSSIRNFSKEFMRSKRKLNVLINNAGAFVKGKNHSPELTSEGLECNMSSNYFGHFLLTHLLLDYLSQTATIDEESRIINITCRSHNKIGRWYQKDLESLDPNNMQLLKMDTYTDKQAYKNSKLCSVLFTYKLADEVKAENVTPGKYYKNGRPSRSSLESYDLELQRSLWKNSCKVTGIRGSMAAGAAFDNLSLKD</sequence>
<keyword evidence="2" id="KW-0560">Oxidoreductase</keyword>
<protein>
    <submittedName>
        <fullName evidence="3 4">Uncharacterized protein</fullName>
    </submittedName>
</protein>
<dbReference type="CTD" id="20204008"/>
<name>T1F5A9_HELRO</name>
<accession>T1F5A9</accession>
<reference evidence="5" key="1">
    <citation type="submission" date="2012-12" db="EMBL/GenBank/DDBJ databases">
        <authorList>
            <person name="Hellsten U."/>
            <person name="Grimwood J."/>
            <person name="Chapman J.A."/>
            <person name="Shapiro H."/>
            <person name="Aerts A."/>
            <person name="Otillar R.P."/>
            <person name="Terry A.Y."/>
            <person name="Boore J.L."/>
            <person name="Simakov O."/>
            <person name="Marletaz F."/>
            <person name="Cho S.-J."/>
            <person name="Edsinger-Gonzales E."/>
            <person name="Havlak P."/>
            <person name="Kuo D.-H."/>
            <person name="Larsson T."/>
            <person name="Lv J."/>
            <person name="Arendt D."/>
            <person name="Savage R."/>
            <person name="Osoegawa K."/>
            <person name="de Jong P."/>
            <person name="Lindberg D.R."/>
            <person name="Seaver E.C."/>
            <person name="Weisblat D.A."/>
            <person name="Putnam N.H."/>
            <person name="Grigoriev I.V."/>
            <person name="Rokhsar D.S."/>
        </authorList>
    </citation>
    <scope>NUCLEOTIDE SEQUENCE</scope>
</reference>
<dbReference type="InParanoid" id="T1F5A9"/>
<reference evidence="3 5" key="2">
    <citation type="journal article" date="2013" name="Nature">
        <title>Insights into bilaterian evolution from three spiralian genomes.</title>
        <authorList>
            <person name="Simakov O."/>
            <person name="Marletaz F."/>
            <person name="Cho S.J."/>
            <person name="Edsinger-Gonzales E."/>
            <person name="Havlak P."/>
            <person name="Hellsten U."/>
            <person name="Kuo D.H."/>
            <person name="Larsson T."/>
            <person name="Lv J."/>
            <person name="Arendt D."/>
            <person name="Savage R."/>
            <person name="Osoegawa K."/>
            <person name="de Jong P."/>
            <person name="Grimwood J."/>
            <person name="Chapman J.A."/>
            <person name="Shapiro H."/>
            <person name="Aerts A."/>
            <person name="Otillar R.P."/>
            <person name="Terry A.Y."/>
            <person name="Boore J.L."/>
            <person name="Grigoriev I.V."/>
            <person name="Lindberg D.R."/>
            <person name="Seaver E.C."/>
            <person name="Weisblat D.A."/>
            <person name="Putnam N.H."/>
            <person name="Rokhsar D.S."/>
        </authorList>
    </citation>
    <scope>NUCLEOTIDE SEQUENCE</scope>
</reference>
<dbReference type="AlphaFoldDB" id="T1F5A9"/>
<dbReference type="KEGG" id="hro:HELRODRAFT_172419"/>
<dbReference type="Pfam" id="PF00106">
    <property type="entry name" value="adh_short"/>
    <property type="match status" value="1"/>
</dbReference>
<evidence type="ECO:0000313" key="4">
    <source>
        <dbReference type="EnsemblMetazoa" id="HelroP172419"/>
    </source>
</evidence>
<proteinExistence type="inferred from homology"/>
<dbReference type="GeneID" id="20204008"/>
<dbReference type="EMBL" id="AMQM01004208">
    <property type="status" value="NOT_ANNOTATED_CDS"/>
    <property type="molecule type" value="Genomic_DNA"/>
</dbReference>
<evidence type="ECO:0000256" key="1">
    <source>
        <dbReference type="ARBA" id="ARBA00006484"/>
    </source>
</evidence>
<reference evidence="4" key="3">
    <citation type="submission" date="2015-06" db="UniProtKB">
        <authorList>
            <consortium name="EnsemblMetazoa"/>
        </authorList>
    </citation>
    <scope>IDENTIFICATION</scope>
</reference>
<dbReference type="eggNOG" id="KOG1208">
    <property type="taxonomic scope" value="Eukaryota"/>
</dbReference>
<dbReference type="Gene3D" id="3.40.50.720">
    <property type="entry name" value="NAD(P)-binding Rossmann-like Domain"/>
    <property type="match status" value="1"/>
</dbReference>
<dbReference type="STRING" id="6412.T1F5A9"/>
<organism evidence="4 5">
    <name type="scientific">Helobdella robusta</name>
    <name type="common">Californian leech</name>
    <dbReference type="NCBI Taxonomy" id="6412"/>
    <lineage>
        <taxon>Eukaryota</taxon>
        <taxon>Metazoa</taxon>
        <taxon>Spiralia</taxon>
        <taxon>Lophotrochozoa</taxon>
        <taxon>Annelida</taxon>
        <taxon>Clitellata</taxon>
        <taxon>Hirudinea</taxon>
        <taxon>Rhynchobdellida</taxon>
        <taxon>Glossiphoniidae</taxon>
        <taxon>Helobdella</taxon>
    </lineage>
</organism>
<dbReference type="InterPro" id="IPR036291">
    <property type="entry name" value="NAD(P)-bd_dom_sf"/>
</dbReference>
<evidence type="ECO:0000313" key="3">
    <source>
        <dbReference type="EMBL" id="ESO04743.1"/>
    </source>
</evidence>